<dbReference type="GO" id="GO:0046718">
    <property type="term" value="P:symbiont entry into host cell"/>
    <property type="evidence" value="ECO:0007669"/>
    <property type="project" value="UniProtKB-KW"/>
</dbReference>
<comment type="subcellular location">
    <subcellularLocation>
        <location evidence="1">Virion</location>
    </subcellularLocation>
</comment>
<dbReference type="GO" id="GO:0098024">
    <property type="term" value="C:virus tail, fiber"/>
    <property type="evidence" value="ECO:0007669"/>
    <property type="project" value="UniProtKB-KW"/>
</dbReference>
<evidence type="ECO:0000256" key="7">
    <source>
        <dbReference type="ARBA" id="ARBA00023296"/>
    </source>
</evidence>
<evidence type="ECO:0000256" key="3">
    <source>
        <dbReference type="ARBA" id="ARBA00022672"/>
    </source>
</evidence>
<comment type="similarity">
    <text evidence="10">Belongs to the S16-like long tail fiber protein Gp37 family.</text>
</comment>
<dbReference type="KEGG" id="vg:24629786"/>
<keyword evidence="3" id="KW-1230">Viral tail fiber protein</keyword>
<evidence type="ECO:0000313" key="15">
    <source>
        <dbReference type="Proteomes" id="UP000006954"/>
    </source>
</evidence>
<keyword evidence="2" id="KW-0945">Host-virus interaction</keyword>
<evidence type="ECO:0000256" key="6">
    <source>
        <dbReference type="ARBA" id="ARBA00022844"/>
    </source>
</evidence>
<keyword evidence="6" id="KW-0946">Virion</keyword>
<dbReference type="RefSeq" id="YP_009147974.1">
    <property type="nucleotide sequence ID" value="NC_027344.1"/>
</dbReference>
<evidence type="ECO:0000256" key="8">
    <source>
        <dbReference type="ARBA" id="ARBA00033188"/>
    </source>
</evidence>
<evidence type="ECO:0000256" key="5">
    <source>
        <dbReference type="ARBA" id="ARBA00022804"/>
    </source>
</evidence>
<protein>
    <recommendedName>
        <fullName evidence="12">Long tail fiber protein Gp37</fullName>
    </recommendedName>
    <alternativeName>
        <fullName evidence="8">Receptor-recognizing protein</fullName>
    </alternativeName>
</protein>
<comment type="function">
    <text evidence="9">The C-terminal chaperone protein mediates homotrimerization and proper folding of the catalytic trimer.</text>
</comment>
<evidence type="ECO:0000256" key="9">
    <source>
        <dbReference type="ARBA" id="ARBA00035610"/>
    </source>
</evidence>
<feature type="domain" description="Peptidase S74" evidence="13">
    <location>
        <begin position="638"/>
        <end position="737"/>
    </location>
</feature>
<keyword evidence="15" id="KW-1185">Reference proteome</keyword>
<evidence type="ECO:0000256" key="2">
    <source>
        <dbReference type="ARBA" id="ARBA00022581"/>
    </source>
</evidence>
<sequence length="749" mass="78915">MATIKQIQFKRTKVAGSRPTAAQLAEGELAINLKDRTIFTKDDLNQIIDLGFAKGGEVSGDITQIGNYTQTGNYNLTGDANVSGKITTNALDVGTISDLRQTNFRPVLSTTAGSNFIISNSGGLIKPITLTVEGTATSSNTILRHTVDTTVAASGFIDSINISLNPADGALVTALNGTVNIGSSLKTPKLSVSGAETILGDYSISIGDNDTGFRWSSDGIFNTVTNGTSIYTHSNGVTYSNRPTAFRYTADADAMTPGVMFDGGYLAVVDTSTDGNAYGDGMSYLGYKDAAGYSFYYRGGGTFNVASKGGFNADTAAAFSKTVDVSGVLTNSAQIRVVGSGTVHVNNDGTVALGKTLTWHPSHASGTDEKARDAITISAWGDAAARINVLETADATGWMSYIQRAGPGSASPTGVESRINGSLQASDLISDNTLRVAGAFTCTRRNSAGWENSAGWYAGATPVVANQGNVQEMDPGVGGFYPGFAQYNYNGTGWNQAFVLGLLGQGVQRWRRGVLALRGDGPVDAGQQIARWYFSQEDGSLESEGPLKAPSVQAGQITSFGVNITNALGSASIAIGDNDTGLRWGGDGIVQIVANNAIVGGWNSTDIFTEAGKHITSNGNINQWGGGAIYCRDLNVSSDRRIKKDIKAFENPVDILSTIGGYTYLIEKGFNEDGSQAYEESAGLIAQEVEAVLPRLVKISNDGTKDVKRLNYNGITALNTAAINVHTKEINELKKQLKELKDIVKFLTK</sequence>
<dbReference type="InterPro" id="IPR030392">
    <property type="entry name" value="S74_ICA"/>
</dbReference>
<evidence type="ECO:0000256" key="10">
    <source>
        <dbReference type="ARBA" id="ARBA00035637"/>
    </source>
</evidence>
<comment type="subunit">
    <text evidence="11">Homotrimer. Interacts with the receptor-recognizing protein Gp38.</text>
</comment>
<proteinExistence type="inferred from homology"/>
<name>K4I3V8_9CAUD</name>
<keyword evidence="7" id="KW-1160">Virus entry into host cell</keyword>
<reference evidence="14 15" key="1">
    <citation type="submission" date="2012-06" db="EMBL/GenBank/DDBJ databases">
        <title>Bacteriophages quickly and effectively reduce contamination of various foods with Salmonella.</title>
        <authorList>
            <person name="Woolston J."/>
            <person name="Parks A.R."/>
            <person name="Hanna L.F."/>
            <person name="Charbonneau D."/>
            <person name="Sulakvelidze A."/>
        </authorList>
    </citation>
    <scope>NUCLEOTIDE SEQUENCE [LARGE SCALE GENOMIC DNA]</scope>
    <source>
        <strain evidence="14">STML-198</strain>
    </source>
</reference>
<evidence type="ECO:0000256" key="11">
    <source>
        <dbReference type="ARBA" id="ARBA00035669"/>
    </source>
</evidence>
<organism evidence="14 15">
    <name type="scientific">Salmonella phage STML-198</name>
    <dbReference type="NCBI Taxonomy" id="1204531"/>
    <lineage>
        <taxon>Viruses</taxon>
        <taxon>Duplodnaviria</taxon>
        <taxon>Heunggongvirae</taxon>
        <taxon>Uroviricota</taxon>
        <taxon>Caudoviricetes</taxon>
        <taxon>Pantevenvirales</taxon>
        <taxon>Straboviridae</taxon>
        <taxon>Tevenvirinae</taxon>
        <taxon>Gelderlandvirus</taxon>
        <taxon>Gelderlandvirus stml198</taxon>
    </lineage>
</organism>
<dbReference type="Pfam" id="PF13884">
    <property type="entry name" value="Peptidase_S74"/>
    <property type="match status" value="1"/>
</dbReference>
<dbReference type="GO" id="GO:0019062">
    <property type="term" value="P:virion attachment to host cell"/>
    <property type="evidence" value="ECO:0007669"/>
    <property type="project" value="UniProtKB-KW"/>
</dbReference>
<dbReference type="PROSITE" id="PS51688">
    <property type="entry name" value="ICA"/>
    <property type="match status" value="1"/>
</dbReference>
<dbReference type="GeneID" id="24629786"/>
<evidence type="ECO:0000256" key="1">
    <source>
        <dbReference type="ARBA" id="ARBA00004328"/>
    </source>
</evidence>
<evidence type="ECO:0000313" key="14">
    <source>
        <dbReference type="EMBL" id="AFU63932.1"/>
    </source>
</evidence>
<dbReference type="EMBL" id="JX181825">
    <property type="protein sequence ID" value="AFU63932.1"/>
    <property type="molecule type" value="Genomic_DNA"/>
</dbReference>
<keyword evidence="4" id="KW-1227">Viral tail protein</keyword>
<keyword evidence="5" id="KW-1161">Viral attachment to host cell</keyword>
<evidence type="ECO:0000256" key="12">
    <source>
        <dbReference type="ARBA" id="ARBA00035705"/>
    </source>
</evidence>
<accession>K4I3V8</accession>
<evidence type="ECO:0000256" key="4">
    <source>
        <dbReference type="ARBA" id="ARBA00022732"/>
    </source>
</evidence>
<dbReference type="Proteomes" id="UP000006954">
    <property type="component" value="Segment"/>
</dbReference>
<evidence type="ECO:0000259" key="13">
    <source>
        <dbReference type="PROSITE" id="PS51688"/>
    </source>
</evidence>